<keyword evidence="9" id="KW-0805">Transcription regulation</keyword>
<comment type="cofactor">
    <cofactor evidence="2">
        <name>Zn(2+)</name>
        <dbReference type="ChEBI" id="CHEBI:29105"/>
    </cofactor>
</comment>
<dbReference type="Gene3D" id="3.30.310.20">
    <property type="entry name" value="DNA-3-methyladenine glycosylase AlkA, N-terminal domain"/>
    <property type="match status" value="1"/>
</dbReference>
<evidence type="ECO:0000259" key="14">
    <source>
        <dbReference type="PROSITE" id="PS01124"/>
    </source>
</evidence>
<dbReference type="InterPro" id="IPR037046">
    <property type="entry name" value="AlkA_N_sf"/>
</dbReference>
<evidence type="ECO:0000256" key="13">
    <source>
        <dbReference type="ARBA" id="ARBA00023204"/>
    </source>
</evidence>
<name>A0ABV6A2A7_9PSEU</name>
<proteinExistence type="predicted"/>
<keyword evidence="10" id="KW-0238">DNA-binding</keyword>
<dbReference type="SUPFAM" id="SSF48150">
    <property type="entry name" value="DNA-glycosylase"/>
    <property type="match status" value="1"/>
</dbReference>
<comment type="catalytic activity">
    <reaction evidence="1">
        <text>Hydrolysis of alkylated DNA, releasing 3-methyladenine, 3-methylguanine, 7-methylguanine and 7-methyladenine.</text>
        <dbReference type="EC" id="3.2.2.21"/>
    </reaction>
</comment>
<comment type="caution">
    <text evidence="15">The sequence shown here is derived from an EMBL/GenBank/DDBJ whole genome shotgun (WGS) entry which is preliminary data.</text>
</comment>
<dbReference type="PROSITE" id="PS01124">
    <property type="entry name" value="HTH_ARAC_FAMILY_2"/>
    <property type="match status" value="1"/>
</dbReference>
<dbReference type="PANTHER" id="PTHR43003:SF13">
    <property type="entry name" value="DNA-3-METHYLADENINE GLYCOSYLASE 2"/>
    <property type="match status" value="1"/>
</dbReference>
<dbReference type="Proteomes" id="UP001589693">
    <property type="component" value="Unassembled WGS sequence"/>
</dbReference>
<gene>
    <name evidence="15" type="ORF">ACFFQA_25435</name>
</gene>
<dbReference type="SMART" id="SM01009">
    <property type="entry name" value="AlkA_N"/>
    <property type="match status" value="1"/>
</dbReference>
<evidence type="ECO:0000256" key="6">
    <source>
        <dbReference type="ARBA" id="ARBA00022723"/>
    </source>
</evidence>
<keyword evidence="7" id="KW-0227">DNA damage</keyword>
<dbReference type="Gene3D" id="1.10.1670.10">
    <property type="entry name" value="Helix-hairpin-Helix base-excision DNA repair enzymes (C-terminal)"/>
    <property type="match status" value="1"/>
</dbReference>
<dbReference type="Gene3D" id="3.40.10.10">
    <property type="entry name" value="DNA Methylphosphotriester Repair Domain"/>
    <property type="match status" value="1"/>
</dbReference>
<dbReference type="SMART" id="SM00342">
    <property type="entry name" value="HTH_ARAC"/>
    <property type="match status" value="1"/>
</dbReference>
<dbReference type="InterPro" id="IPR051912">
    <property type="entry name" value="Alkylbase_DNA_Glycosylase/TA"/>
</dbReference>
<evidence type="ECO:0000256" key="4">
    <source>
        <dbReference type="ARBA" id="ARBA00022603"/>
    </source>
</evidence>
<dbReference type="InterPro" id="IPR023170">
    <property type="entry name" value="HhH_base_excis_C"/>
</dbReference>
<reference evidence="15 16" key="1">
    <citation type="submission" date="2024-09" db="EMBL/GenBank/DDBJ databases">
        <authorList>
            <person name="Sun Q."/>
            <person name="Mori K."/>
        </authorList>
    </citation>
    <scope>NUCLEOTIDE SEQUENCE [LARGE SCALE GENOMIC DNA]</scope>
    <source>
        <strain evidence="15 16">TBRC 7907</strain>
    </source>
</reference>
<dbReference type="Gene3D" id="1.10.10.60">
    <property type="entry name" value="Homeodomain-like"/>
    <property type="match status" value="1"/>
</dbReference>
<dbReference type="Pfam" id="PF02805">
    <property type="entry name" value="Ada_Zn_binding"/>
    <property type="match status" value="1"/>
</dbReference>
<evidence type="ECO:0000256" key="10">
    <source>
        <dbReference type="ARBA" id="ARBA00023125"/>
    </source>
</evidence>
<evidence type="ECO:0000313" key="16">
    <source>
        <dbReference type="Proteomes" id="UP001589693"/>
    </source>
</evidence>
<evidence type="ECO:0000256" key="1">
    <source>
        <dbReference type="ARBA" id="ARBA00000086"/>
    </source>
</evidence>
<dbReference type="SUPFAM" id="SSF57884">
    <property type="entry name" value="Ada DNA repair protein, N-terminal domain (N-Ada 10)"/>
    <property type="match status" value="1"/>
</dbReference>
<dbReference type="SMART" id="SM00478">
    <property type="entry name" value="ENDO3c"/>
    <property type="match status" value="1"/>
</dbReference>
<dbReference type="Gene3D" id="1.10.340.30">
    <property type="entry name" value="Hypothetical protein, domain 2"/>
    <property type="match status" value="1"/>
</dbReference>
<dbReference type="Pfam" id="PF12833">
    <property type="entry name" value="HTH_18"/>
    <property type="match status" value="1"/>
</dbReference>
<evidence type="ECO:0000256" key="9">
    <source>
        <dbReference type="ARBA" id="ARBA00023015"/>
    </source>
</evidence>
<dbReference type="InterPro" id="IPR010316">
    <property type="entry name" value="AlkA_N"/>
</dbReference>
<feature type="domain" description="HTH araC/xylS-type" evidence="14">
    <location>
        <begin position="87"/>
        <end position="185"/>
    </location>
</feature>
<accession>A0ABV6A2A7</accession>
<keyword evidence="16" id="KW-1185">Reference proteome</keyword>
<evidence type="ECO:0000313" key="15">
    <source>
        <dbReference type="EMBL" id="MFB9907292.1"/>
    </source>
</evidence>
<evidence type="ECO:0000256" key="7">
    <source>
        <dbReference type="ARBA" id="ARBA00022763"/>
    </source>
</evidence>
<evidence type="ECO:0000256" key="11">
    <source>
        <dbReference type="ARBA" id="ARBA00023159"/>
    </source>
</evidence>
<keyword evidence="8" id="KW-0862">Zinc</keyword>
<dbReference type="PROSITE" id="PS00041">
    <property type="entry name" value="HTH_ARAC_FAMILY_1"/>
    <property type="match status" value="1"/>
</dbReference>
<dbReference type="InterPro" id="IPR004026">
    <property type="entry name" value="Ada_DNA_repair_Zn-bd"/>
</dbReference>
<dbReference type="CDD" id="cd00056">
    <property type="entry name" value="ENDO3c"/>
    <property type="match status" value="1"/>
</dbReference>
<keyword evidence="6" id="KW-0479">Metal-binding</keyword>
<dbReference type="EMBL" id="JBHLZU010000020">
    <property type="protein sequence ID" value="MFB9907292.1"/>
    <property type="molecule type" value="Genomic_DNA"/>
</dbReference>
<dbReference type="InterPro" id="IPR035451">
    <property type="entry name" value="Ada-like_dom_sf"/>
</dbReference>
<evidence type="ECO:0000256" key="2">
    <source>
        <dbReference type="ARBA" id="ARBA00001947"/>
    </source>
</evidence>
<keyword evidence="4" id="KW-0489">Methyltransferase</keyword>
<evidence type="ECO:0000256" key="8">
    <source>
        <dbReference type="ARBA" id="ARBA00022833"/>
    </source>
</evidence>
<dbReference type="SUPFAM" id="SSF46689">
    <property type="entry name" value="Homeodomain-like"/>
    <property type="match status" value="1"/>
</dbReference>
<dbReference type="InterPro" id="IPR018062">
    <property type="entry name" value="HTH_AraC-typ_CS"/>
</dbReference>
<keyword evidence="13" id="KW-0234">DNA repair</keyword>
<dbReference type="SUPFAM" id="SSF55945">
    <property type="entry name" value="TATA-box binding protein-like"/>
    <property type="match status" value="1"/>
</dbReference>
<evidence type="ECO:0000256" key="12">
    <source>
        <dbReference type="ARBA" id="ARBA00023163"/>
    </source>
</evidence>
<dbReference type="InterPro" id="IPR003265">
    <property type="entry name" value="HhH-GPD_domain"/>
</dbReference>
<sequence>MLVDSERAYRAVASRDARFDGCFVLAVRTTGIYCRPSCPAMTPKRRNVEFFPTTAAAQSSGYRACRRCLPDAVPGSPEWDLRADLASRAMRLIGDGAVEREGVPGLARRLGYSERHLSRVLTAELGAGPLALARAHRAHAARTLIETTTLPFADIAFASGFASVRQFNETIQTVFATSPSALRAGAQKRRRSDAPAEPRTGTITLRLPFRPPMDAEGVLAFLAARAIPGVEHVEDGVYARTIALPHGSATVRLEPTPTHVHCRLRLVDLRDLGAAVSRVRRLLDLDADPLAVDEVLSADASLRSVVAATPGIRVPGAVDAHEVLVRALLGQQVSVASARTSAAALTRALGEPLPNGDEQLTTLFPTAQAIAERGAEVLTGPRKRIDTVLAVCSALADGSLQVHVGRDHTELVAELQALPGIGSWTADYVAMRVLGAPDVLLASDTAMRKGAGALGLPSDVDGLRTRAKSWRPWRSYAGMHLWHAAALADSHSNTRRTA</sequence>
<keyword evidence="12" id="KW-0804">Transcription</keyword>
<dbReference type="Pfam" id="PF06029">
    <property type="entry name" value="AlkA_N"/>
    <property type="match status" value="1"/>
</dbReference>
<dbReference type="InterPro" id="IPR009057">
    <property type="entry name" value="Homeodomain-like_sf"/>
</dbReference>
<organism evidence="15 16">
    <name type="scientific">Allokutzneria oryzae</name>
    <dbReference type="NCBI Taxonomy" id="1378989"/>
    <lineage>
        <taxon>Bacteria</taxon>
        <taxon>Bacillati</taxon>
        <taxon>Actinomycetota</taxon>
        <taxon>Actinomycetes</taxon>
        <taxon>Pseudonocardiales</taxon>
        <taxon>Pseudonocardiaceae</taxon>
        <taxon>Allokutzneria</taxon>
    </lineage>
</organism>
<dbReference type="RefSeq" id="WP_377857148.1">
    <property type="nucleotide sequence ID" value="NZ_JBHLZU010000020.1"/>
</dbReference>
<dbReference type="InterPro" id="IPR018060">
    <property type="entry name" value="HTH_AraC"/>
</dbReference>
<dbReference type="InterPro" id="IPR011257">
    <property type="entry name" value="DNA_glycosylase"/>
</dbReference>
<dbReference type="PANTHER" id="PTHR43003">
    <property type="entry name" value="DNA-3-METHYLADENINE GLYCOSYLASE"/>
    <property type="match status" value="1"/>
</dbReference>
<dbReference type="EC" id="3.2.2.21" evidence="3"/>
<keyword evidence="5" id="KW-0808">Transferase</keyword>
<evidence type="ECO:0000256" key="3">
    <source>
        <dbReference type="ARBA" id="ARBA00012000"/>
    </source>
</evidence>
<keyword evidence="11" id="KW-0010">Activator</keyword>
<evidence type="ECO:0000256" key="5">
    <source>
        <dbReference type="ARBA" id="ARBA00022679"/>
    </source>
</evidence>
<protein>
    <recommendedName>
        <fullName evidence="3">DNA-3-methyladenine glycosylase II</fullName>
        <ecNumber evidence="3">3.2.2.21</ecNumber>
    </recommendedName>
</protein>